<dbReference type="PROSITE" id="PS01358">
    <property type="entry name" value="ZF_RANBP2_1"/>
    <property type="match status" value="1"/>
</dbReference>
<name>A0A978UAZ5_ZIZJJ</name>
<feature type="compositionally biased region" description="Basic and acidic residues" evidence="8">
    <location>
        <begin position="129"/>
        <end position="144"/>
    </location>
</feature>
<dbReference type="GO" id="GO:0006355">
    <property type="term" value="P:regulation of DNA-templated transcription"/>
    <property type="evidence" value="ECO:0007669"/>
    <property type="project" value="InterPro"/>
</dbReference>
<feature type="compositionally biased region" description="Gly residues" evidence="8">
    <location>
        <begin position="28"/>
        <end position="42"/>
    </location>
</feature>
<feature type="compositionally biased region" description="Basic and acidic residues" evidence="8">
    <location>
        <begin position="48"/>
        <end position="64"/>
    </location>
</feature>
<evidence type="ECO:0000256" key="6">
    <source>
        <dbReference type="ARBA" id="ARBA00023242"/>
    </source>
</evidence>
<evidence type="ECO:0000259" key="9">
    <source>
        <dbReference type="PROSITE" id="PS50199"/>
    </source>
</evidence>
<evidence type="ECO:0000313" key="10">
    <source>
        <dbReference type="EMBL" id="KAH7511938.1"/>
    </source>
</evidence>
<dbReference type="InterPro" id="IPR036443">
    <property type="entry name" value="Znf_RanBP2_sf"/>
</dbReference>
<evidence type="ECO:0000256" key="2">
    <source>
        <dbReference type="ARBA" id="ARBA00022723"/>
    </source>
</evidence>
<comment type="caution">
    <text evidence="10">The sequence shown here is derived from an EMBL/GenBank/DDBJ whole genome shotgun (WGS) entry which is preliminary data.</text>
</comment>
<dbReference type="SMART" id="SM00547">
    <property type="entry name" value="ZnF_RBZ"/>
    <property type="match status" value="1"/>
</dbReference>
<dbReference type="InterPro" id="IPR034870">
    <property type="entry name" value="TET_fam"/>
</dbReference>
<proteinExistence type="predicted"/>
<feature type="domain" description="RanBP2-type" evidence="9">
    <location>
        <begin position="188"/>
        <end position="219"/>
    </location>
</feature>
<evidence type="ECO:0000256" key="1">
    <source>
        <dbReference type="ARBA" id="ARBA00004123"/>
    </source>
</evidence>
<evidence type="ECO:0000256" key="5">
    <source>
        <dbReference type="ARBA" id="ARBA00022884"/>
    </source>
</evidence>
<keyword evidence="6" id="KW-0539">Nucleus</keyword>
<dbReference type="GO" id="GO:0003723">
    <property type="term" value="F:RNA binding"/>
    <property type="evidence" value="ECO:0007669"/>
    <property type="project" value="UniProtKB-KW"/>
</dbReference>
<comment type="subcellular location">
    <subcellularLocation>
        <location evidence="1">Nucleus</location>
    </subcellularLocation>
</comment>
<protein>
    <recommendedName>
        <fullName evidence="9">RanBP2-type domain-containing protein</fullName>
    </recommendedName>
</protein>
<feature type="compositionally biased region" description="Pro residues" evidence="8">
    <location>
        <begin position="342"/>
        <end position="357"/>
    </location>
</feature>
<keyword evidence="3 7" id="KW-0863">Zinc-finger</keyword>
<evidence type="ECO:0000256" key="8">
    <source>
        <dbReference type="SAM" id="MobiDB-lite"/>
    </source>
</evidence>
<dbReference type="GO" id="GO:0008270">
    <property type="term" value="F:zinc ion binding"/>
    <property type="evidence" value="ECO:0007669"/>
    <property type="project" value="UniProtKB-KW"/>
</dbReference>
<evidence type="ECO:0000313" key="11">
    <source>
        <dbReference type="Proteomes" id="UP000813462"/>
    </source>
</evidence>
<dbReference type="InterPro" id="IPR001876">
    <property type="entry name" value="Znf_RanBP2"/>
</dbReference>
<feature type="region of interest" description="Disordered" evidence="8">
    <location>
        <begin position="98"/>
        <end position="190"/>
    </location>
</feature>
<dbReference type="PROSITE" id="PS50199">
    <property type="entry name" value="ZF_RANBP2_2"/>
    <property type="match status" value="1"/>
</dbReference>
<keyword evidence="4" id="KW-0862">Zinc</keyword>
<dbReference type="Gene3D" id="4.10.1060.10">
    <property type="entry name" value="Zinc finger, RanBP2-type"/>
    <property type="match status" value="1"/>
</dbReference>
<feature type="compositionally biased region" description="Basic and acidic residues" evidence="8">
    <location>
        <begin position="283"/>
        <end position="341"/>
    </location>
</feature>
<organism evidence="10 11">
    <name type="scientific">Ziziphus jujuba var. spinosa</name>
    <dbReference type="NCBI Taxonomy" id="714518"/>
    <lineage>
        <taxon>Eukaryota</taxon>
        <taxon>Viridiplantae</taxon>
        <taxon>Streptophyta</taxon>
        <taxon>Embryophyta</taxon>
        <taxon>Tracheophyta</taxon>
        <taxon>Spermatophyta</taxon>
        <taxon>Magnoliopsida</taxon>
        <taxon>eudicotyledons</taxon>
        <taxon>Gunneridae</taxon>
        <taxon>Pentapetalae</taxon>
        <taxon>rosids</taxon>
        <taxon>fabids</taxon>
        <taxon>Rosales</taxon>
        <taxon>Rhamnaceae</taxon>
        <taxon>Paliureae</taxon>
        <taxon>Ziziphus</taxon>
    </lineage>
</organism>
<feature type="compositionally biased region" description="Basic and acidic residues" evidence="8">
    <location>
        <begin position="363"/>
        <end position="372"/>
    </location>
</feature>
<dbReference type="FunFam" id="4.10.1060.10:FF:000017">
    <property type="entry name" value="FUS RNA-binding protein"/>
    <property type="match status" value="1"/>
</dbReference>
<feature type="compositionally biased region" description="Pro residues" evidence="8">
    <location>
        <begin position="231"/>
        <end position="248"/>
    </location>
</feature>
<sequence length="409" mass="45464">MGSRDKDQTTPHHQPLLSSLVVRPSNSDGGGAGGGGGGGGRGSDYEPGEVRREPPSYSRSERISDNPAPNVACKNLNLEEGMLVKVLSKHVMVHTSQGYRMRAGSGSPVRRRSDHRFSSNFDHAGGLPRNRELGNGRDSGRYRDSSPPFIRGRGGGRPFGRGIDGPDFGPGSLRSEGLSRNNPNVRPREGDWICSDPLCANLNFARREYCNNCNRFRYAGGGSPRRAYPGAPLPNAPHPRRLPGPPIDRSPVRSMNGFRSPPRGWGRDGPREFGSGGLPPPRHGHDGRFPDHYLRRDRLDFPDDNYRGRTKNDRQMAVDWGHRDRGRENFFSERKAFDRRPPSPPSAAPPPPPPPLPASRGRWSRDVRDRSRSPLRSGPPPKEYRRDMFMDRGRDDRRGTGRDRIGGPY</sequence>
<dbReference type="EMBL" id="JAEACU010000012">
    <property type="protein sequence ID" value="KAH7511938.1"/>
    <property type="molecule type" value="Genomic_DNA"/>
</dbReference>
<feature type="region of interest" description="Disordered" evidence="8">
    <location>
        <begin position="221"/>
        <end position="409"/>
    </location>
</feature>
<dbReference type="PANTHER" id="PTHR23238">
    <property type="entry name" value="RNA BINDING PROTEIN"/>
    <property type="match status" value="1"/>
</dbReference>
<feature type="compositionally biased region" description="Basic and acidic residues" evidence="8">
    <location>
        <begin position="1"/>
        <end position="10"/>
    </location>
</feature>
<feature type="region of interest" description="Disordered" evidence="8">
    <location>
        <begin position="1"/>
        <end position="71"/>
    </location>
</feature>
<dbReference type="SUPFAM" id="SSF90209">
    <property type="entry name" value="Ran binding protein zinc finger-like"/>
    <property type="match status" value="1"/>
</dbReference>
<keyword evidence="5" id="KW-0694">RNA-binding</keyword>
<evidence type="ECO:0000256" key="3">
    <source>
        <dbReference type="ARBA" id="ARBA00022771"/>
    </source>
</evidence>
<feature type="compositionally biased region" description="Basic and acidic residues" evidence="8">
    <location>
        <begin position="382"/>
        <end position="409"/>
    </location>
</feature>
<evidence type="ECO:0000256" key="7">
    <source>
        <dbReference type="PROSITE-ProRule" id="PRU00322"/>
    </source>
</evidence>
<dbReference type="GO" id="GO:0005634">
    <property type="term" value="C:nucleus"/>
    <property type="evidence" value="ECO:0007669"/>
    <property type="project" value="UniProtKB-SubCell"/>
</dbReference>
<evidence type="ECO:0000256" key="4">
    <source>
        <dbReference type="ARBA" id="ARBA00022833"/>
    </source>
</evidence>
<reference evidence="10" key="1">
    <citation type="journal article" date="2021" name="Front. Plant Sci.">
        <title>Chromosome-Scale Genome Assembly for Chinese Sour Jujube and Insights Into Its Genome Evolution and Domestication Signature.</title>
        <authorList>
            <person name="Shen L.-Y."/>
            <person name="Luo H."/>
            <person name="Wang X.-L."/>
            <person name="Wang X.-M."/>
            <person name="Qiu X.-J."/>
            <person name="Liu H."/>
            <person name="Zhou S.-S."/>
            <person name="Jia K.-H."/>
            <person name="Nie S."/>
            <person name="Bao Y.-T."/>
            <person name="Zhang R.-G."/>
            <person name="Yun Q.-Z."/>
            <person name="Chai Y.-H."/>
            <person name="Lu J.-Y."/>
            <person name="Li Y."/>
            <person name="Zhao S.-W."/>
            <person name="Mao J.-F."/>
            <person name="Jia S.-G."/>
            <person name="Mao Y.-M."/>
        </authorList>
    </citation>
    <scope>NUCLEOTIDE SEQUENCE</scope>
    <source>
        <strain evidence="10">AT0</strain>
        <tissue evidence="10">Leaf</tissue>
    </source>
</reference>
<keyword evidence="2" id="KW-0479">Metal-binding</keyword>
<dbReference type="Proteomes" id="UP000813462">
    <property type="component" value="Unassembled WGS sequence"/>
</dbReference>
<dbReference type="AlphaFoldDB" id="A0A978UAZ5"/>
<feature type="compositionally biased region" description="Gly residues" evidence="8">
    <location>
        <begin position="152"/>
        <end position="163"/>
    </location>
</feature>
<gene>
    <name evidence="10" type="ORF">FEM48_Zijuj12G0036800</name>
</gene>
<accession>A0A978UAZ5</accession>